<feature type="domain" description="ATPase dynein-related AAA" evidence="2">
    <location>
        <begin position="421"/>
        <end position="525"/>
    </location>
</feature>
<feature type="domain" description="ATPase dynein-related AAA" evidence="2">
    <location>
        <begin position="84"/>
        <end position="188"/>
    </location>
</feature>
<accession>A0A8S3XWN5</accession>
<gene>
    <name evidence="3" type="ORF">PAPOLLO_LOCUS23279</name>
</gene>
<feature type="region of interest" description="Disordered" evidence="1">
    <location>
        <begin position="34"/>
        <end position="57"/>
    </location>
</feature>
<comment type="caution">
    <text evidence="3">The sequence shown here is derived from an EMBL/GenBank/DDBJ whole genome shotgun (WGS) entry which is preliminary data.</text>
</comment>
<dbReference type="Pfam" id="PF07728">
    <property type="entry name" value="AAA_5"/>
    <property type="match status" value="2"/>
</dbReference>
<dbReference type="EMBL" id="CAJQZP010001427">
    <property type="protein sequence ID" value="CAG5045436.1"/>
    <property type="molecule type" value="Genomic_DNA"/>
</dbReference>
<dbReference type="OrthoDB" id="5186at2759"/>
<name>A0A8S3XWN5_PARAO</name>
<dbReference type="Proteomes" id="UP000691718">
    <property type="component" value="Unassembled WGS sequence"/>
</dbReference>
<dbReference type="GO" id="GO:0016887">
    <property type="term" value="F:ATP hydrolysis activity"/>
    <property type="evidence" value="ECO:0007669"/>
    <property type="project" value="InterPro"/>
</dbReference>
<dbReference type="GO" id="GO:0005524">
    <property type="term" value="F:ATP binding"/>
    <property type="evidence" value="ECO:0007669"/>
    <property type="project" value="InterPro"/>
</dbReference>
<keyword evidence="4" id="KW-1185">Reference proteome</keyword>
<dbReference type="GO" id="GO:0005737">
    <property type="term" value="C:cytoplasm"/>
    <property type="evidence" value="ECO:0007669"/>
    <property type="project" value="TreeGrafter"/>
</dbReference>
<evidence type="ECO:0000313" key="3">
    <source>
        <dbReference type="EMBL" id="CAG5045436.1"/>
    </source>
</evidence>
<dbReference type="AlphaFoldDB" id="A0A8S3XWN5"/>
<protein>
    <submittedName>
        <fullName evidence="3">(apollo) hypothetical protein</fullName>
    </submittedName>
</protein>
<evidence type="ECO:0000259" key="2">
    <source>
        <dbReference type="Pfam" id="PF07728"/>
    </source>
</evidence>
<reference evidence="3" key="1">
    <citation type="submission" date="2021-04" db="EMBL/GenBank/DDBJ databases">
        <authorList>
            <person name="Tunstrom K."/>
        </authorList>
    </citation>
    <scope>NUCLEOTIDE SEQUENCE</scope>
</reference>
<organism evidence="3 4">
    <name type="scientific">Parnassius apollo</name>
    <name type="common">Apollo butterfly</name>
    <name type="synonym">Papilio apollo</name>
    <dbReference type="NCBI Taxonomy" id="110799"/>
    <lineage>
        <taxon>Eukaryota</taxon>
        <taxon>Metazoa</taxon>
        <taxon>Ecdysozoa</taxon>
        <taxon>Arthropoda</taxon>
        <taxon>Hexapoda</taxon>
        <taxon>Insecta</taxon>
        <taxon>Pterygota</taxon>
        <taxon>Neoptera</taxon>
        <taxon>Endopterygota</taxon>
        <taxon>Lepidoptera</taxon>
        <taxon>Glossata</taxon>
        <taxon>Ditrysia</taxon>
        <taxon>Papilionoidea</taxon>
        <taxon>Papilionidae</taxon>
        <taxon>Parnassiinae</taxon>
        <taxon>Parnassini</taxon>
        <taxon>Parnassius</taxon>
        <taxon>Parnassius</taxon>
    </lineage>
</organism>
<dbReference type="InterPro" id="IPR011704">
    <property type="entry name" value="ATPase_dyneun-rel_AAA"/>
</dbReference>
<sequence>MTFAELPSFDSEQLRLTPKYGEVLSKPVRSTMYENEALTSGKTSDNKSRTEALNGDPDINFSDLPQYKKVMEMLLRDIQRGNHLLLVDDRGLENKKIVDRLLHQLNHPTLYTKLHRDATEQSLIVHPTIKNGTVIYEDSQLVKAVKHGYVLVVDEADQAPTTVTSSLNSLMENGEMVLTDGRRMSSKKIMNIYGGKLSGIIPVHEDFRMIIMASQTGFPFMEFDSSDPLALTSSEMGIVAKAGSSNPALTTLVTSGHPTGPYSATAIASGTAVATAIALTYGTGTSTATAIADGSSVATATARSYDAGVATATADTHDSSSAEATAHAYDKGIATAIANASGFKVVKAKAIAKGTENGEVLLTPVRFPVIETDTLTSGKTSENMSRTEALNGDPDIIFSGVPQFKKVMEMLLRDIQRGNHLLLVDDRGLENKKIVDRLLHQLNHPTLYTKLHRDATEQSLIVHPNVKNGTVIYEDSQLVKAVKHGYVLVVDEADQAPTTVTSSLNSLMENGEMVLTDGRRMSSKKIMNRYGGKPSGIIPVHEDFRMIIMASQTGFPFLELESPAFLAGLEDRGLLNFSSPAHPENRSNRRRLVPSLTSSEMGIVAKAGSSNPALTTLVTSGHPTGPYSATAIASGSAVATATALTYGTGTSTATAIADGSSVATATARSYDAGVATATADTHDSSSAEATAHAYDKGIATAIANASGFKVVKAKAIAKGTEVITDTQTRPLI</sequence>
<evidence type="ECO:0000256" key="1">
    <source>
        <dbReference type="SAM" id="MobiDB-lite"/>
    </source>
</evidence>
<dbReference type="PANTHER" id="PTHR21610">
    <property type="entry name" value="VON WILLEBRAND FACTOR A DOMAIN-CONTAINING PROTEIN 8"/>
    <property type="match status" value="1"/>
</dbReference>
<proteinExistence type="predicted"/>
<evidence type="ECO:0000313" key="4">
    <source>
        <dbReference type="Proteomes" id="UP000691718"/>
    </source>
</evidence>
<dbReference type="PANTHER" id="PTHR21610:SF9">
    <property type="entry name" value="VON WILLEBRAND FACTOR A DOMAIN-CONTAINING PROTEIN 8"/>
    <property type="match status" value="1"/>
</dbReference>
<dbReference type="InterPro" id="IPR039891">
    <property type="entry name" value="VWA8"/>
</dbReference>